<dbReference type="GO" id="GO:0004034">
    <property type="term" value="F:aldose 1-epimerase activity"/>
    <property type="evidence" value="ECO:0007669"/>
    <property type="project" value="TreeGrafter"/>
</dbReference>
<dbReference type="AlphaFoldDB" id="A0A4Z1P306"/>
<keyword evidence="5" id="KW-1185">Reference proteome</keyword>
<dbReference type="EMBL" id="SNSC02000023">
    <property type="protein sequence ID" value="TID14208.1"/>
    <property type="molecule type" value="Genomic_DNA"/>
</dbReference>
<dbReference type="GO" id="GO:0033499">
    <property type="term" value="P:galactose catabolic process via UDP-galactose, Leloir pathway"/>
    <property type="evidence" value="ECO:0007669"/>
    <property type="project" value="TreeGrafter"/>
</dbReference>
<dbReference type="PANTHER" id="PTHR10091">
    <property type="entry name" value="ALDOSE-1-EPIMERASE"/>
    <property type="match status" value="1"/>
</dbReference>
<dbReference type="OrthoDB" id="274691at2759"/>
<dbReference type="PANTHER" id="PTHR10091:SF0">
    <property type="entry name" value="GALACTOSE MUTAROTASE"/>
    <property type="match status" value="1"/>
</dbReference>
<proteinExistence type="inferred from homology"/>
<evidence type="ECO:0000256" key="1">
    <source>
        <dbReference type="ARBA" id="ARBA00006206"/>
    </source>
</evidence>
<dbReference type="FunFam" id="2.70.98.10:FF:000015">
    <property type="entry name" value="Aldose 1-epimerase, putative"/>
    <property type="match status" value="1"/>
</dbReference>
<comment type="similarity">
    <text evidence="1">Belongs to the aldose epimerase family.</text>
</comment>
<reference evidence="4 5" key="1">
    <citation type="submission" date="2019-04" db="EMBL/GenBank/DDBJ databases">
        <title>High contiguity whole genome sequence and gene annotation resource for two Venturia nashicola isolates.</title>
        <authorList>
            <person name="Prokchorchik M."/>
            <person name="Won K."/>
            <person name="Lee Y."/>
            <person name="Choi E.D."/>
            <person name="Segonzac C."/>
            <person name="Sohn K.H."/>
        </authorList>
    </citation>
    <scope>NUCLEOTIDE SEQUENCE [LARGE SCALE GENOMIC DNA]</scope>
    <source>
        <strain evidence="4 5">PRI2</strain>
    </source>
</reference>
<dbReference type="InterPro" id="IPR011013">
    <property type="entry name" value="Gal_mutarotase_sf_dom"/>
</dbReference>
<evidence type="ECO:0000313" key="5">
    <source>
        <dbReference type="Proteomes" id="UP000298493"/>
    </source>
</evidence>
<accession>A0A4Z1P306</accession>
<protein>
    <submittedName>
        <fullName evidence="4">Gb</fullName>
    </submittedName>
</protein>
<keyword evidence="2" id="KW-0413">Isomerase</keyword>
<dbReference type="STRING" id="86259.A0A4Z1P306"/>
<keyword evidence="3" id="KW-0119">Carbohydrate metabolism</keyword>
<dbReference type="InterPro" id="IPR008183">
    <property type="entry name" value="Aldose_1/G6P_1-epimerase"/>
</dbReference>
<comment type="caution">
    <text evidence="4">The sequence shown here is derived from an EMBL/GenBank/DDBJ whole genome shotgun (WGS) entry which is preliminary data.</text>
</comment>
<evidence type="ECO:0000256" key="3">
    <source>
        <dbReference type="ARBA" id="ARBA00023277"/>
    </source>
</evidence>
<dbReference type="GO" id="GO:0006006">
    <property type="term" value="P:glucose metabolic process"/>
    <property type="evidence" value="ECO:0007669"/>
    <property type="project" value="TreeGrafter"/>
</dbReference>
<dbReference type="Pfam" id="PF01263">
    <property type="entry name" value="Aldose_epim"/>
    <property type="match status" value="1"/>
</dbReference>
<dbReference type="Proteomes" id="UP000298493">
    <property type="component" value="Unassembled WGS sequence"/>
</dbReference>
<evidence type="ECO:0000256" key="2">
    <source>
        <dbReference type="ARBA" id="ARBA00023235"/>
    </source>
</evidence>
<dbReference type="CDD" id="cd09019">
    <property type="entry name" value="galactose_mutarotase_like"/>
    <property type="match status" value="1"/>
</dbReference>
<sequence>MSQQNFTFIPLGAIIQSFRVGDLDIVQGFPTAELYQKYNDPFFGETIGRVANRIAGAKINNLNDKSYSLAANNGPNSLHGGIQGWGKKIFEGPTEVKRNGRDCIQFRYLSVDGEEGYPGTVELVVWYHPSSEKIEGSEVVVLDIEYEASMVNDDEETEETVVAVTNHSYFNLSNSASIEGTEVTLSTAWHQVVDDTSIPTGEITPYPGIDAGEKFVLGTKEPDIDHCFVMNKDPKSVPLDTRPLTLQKLAKFYHPESRVHFEVHSTEPAFQFYTGKYIDVPQIGDLPARRARSGMCVEPSRYIDAINHDEWRSMVVLKKGQKFGSRIVYRAWQD</sequence>
<dbReference type="SUPFAM" id="SSF74650">
    <property type="entry name" value="Galactose mutarotase-like"/>
    <property type="match status" value="1"/>
</dbReference>
<evidence type="ECO:0000313" key="4">
    <source>
        <dbReference type="EMBL" id="TID14208.1"/>
    </source>
</evidence>
<dbReference type="InterPro" id="IPR014718">
    <property type="entry name" value="GH-type_carb-bd"/>
</dbReference>
<gene>
    <name evidence="4" type="ORF">E6O75_ATG09287</name>
</gene>
<organism evidence="4 5">
    <name type="scientific">Venturia nashicola</name>
    <dbReference type="NCBI Taxonomy" id="86259"/>
    <lineage>
        <taxon>Eukaryota</taxon>
        <taxon>Fungi</taxon>
        <taxon>Dikarya</taxon>
        <taxon>Ascomycota</taxon>
        <taxon>Pezizomycotina</taxon>
        <taxon>Dothideomycetes</taxon>
        <taxon>Pleosporomycetidae</taxon>
        <taxon>Venturiales</taxon>
        <taxon>Venturiaceae</taxon>
        <taxon>Venturia</taxon>
    </lineage>
</organism>
<name>A0A4Z1P306_9PEZI</name>
<dbReference type="InterPro" id="IPR047215">
    <property type="entry name" value="Galactose_mutarotase-like"/>
</dbReference>
<dbReference type="Gene3D" id="2.70.98.10">
    <property type="match status" value="1"/>
</dbReference>
<dbReference type="GO" id="GO:0030246">
    <property type="term" value="F:carbohydrate binding"/>
    <property type="evidence" value="ECO:0007669"/>
    <property type="project" value="InterPro"/>
</dbReference>